<dbReference type="STRING" id="41688.A0A2N3N3B5"/>
<keyword evidence="5" id="KW-0472">Membrane</keyword>
<dbReference type="VEuPathDB" id="FungiDB:jhhlp_005514"/>
<evidence type="ECO:0000256" key="1">
    <source>
        <dbReference type="ARBA" id="ARBA00004370"/>
    </source>
</evidence>
<evidence type="ECO:0000256" key="5">
    <source>
        <dbReference type="ARBA" id="ARBA00023136"/>
    </source>
</evidence>
<keyword evidence="4" id="KW-1133">Transmembrane helix</keyword>
<dbReference type="AlphaFoldDB" id="A0A2N3N3B5"/>
<evidence type="ECO:0000313" key="7">
    <source>
        <dbReference type="EMBL" id="PKS06918.1"/>
    </source>
</evidence>
<keyword evidence="3" id="KW-0496">Mitochondrion</keyword>
<feature type="region of interest" description="Disordered" evidence="6">
    <location>
        <begin position="1"/>
        <end position="23"/>
    </location>
</feature>
<protein>
    <submittedName>
        <fullName evidence="7">Uncharacterized protein</fullName>
    </submittedName>
</protein>
<dbReference type="OrthoDB" id="448427at2759"/>
<name>A0A2N3N3B5_9PEZI</name>
<keyword evidence="8" id="KW-1185">Reference proteome</keyword>
<dbReference type="SUPFAM" id="SSF103506">
    <property type="entry name" value="Mitochondrial carrier"/>
    <property type="match status" value="1"/>
</dbReference>
<gene>
    <name evidence="7" type="ORF">jhhlp_005514</name>
</gene>
<organism evidence="7 8">
    <name type="scientific">Lomentospora prolificans</name>
    <dbReference type="NCBI Taxonomy" id="41688"/>
    <lineage>
        <taxon>Eukaryota</taxon>
        <taxon>Fungi</taxon>
        <taxon>Dikarya</taxon>
        <taxon>Ascomycota</taxon>
        <taxon>Pezizomycotina</taxon>
        <taxon>Sordariomycetes</taxon>
        <taxon>Hypocreomycetidae</taxon>
        <taxon>Microascales</taxon>
        <taxon>Microascaceae</taxon>
        <taxon>Lomentospora</taxon>
    </lineage>
</organism>
<evidence type="ECO:0000256" key="3">
    <source>
        <dbReference type="ARBA" id="ARBA00022792"/>
    </source>
</evidence>
<dbReference type="GO" id="GO:0016020">
    <property type="term" value="C:membrane"/>
    <property type="evidence" value="ECO:0007669"/>
    <property type="project" value="UniProtKB-SubCell"/>
</dbReference>
<dbReference type="EMBL" id="NLAX01000701">
    <property type="protein sequence ID" value="PKS06918.1"/>
    <property type="molecule type" value="Genomic_DNA"/>
</dbReference>
<reference evidence="7 8" key="1">
    <citation type="journal article" date="2017" name="G3 (Bethesda)">
        <title>First Draft Genome Sequence of the Pathogenic Fungus Lomentospora prolificans (Formerly Scedosporium prolificans).</title>
        <authorList>
            <person name="Luo R."/>
            <person name="Zimin A."/>
            <person name="Workman R."/>
            <person name="Fan Y."/>
            <person name="Pertea G."/>
            <person name="Grossman N."/>
            <person name="Wear M.P."/>
            <person name="Jia B."/>
            <person name="Miller H."/>
            <person name="Casadevall A."/>
            <person name="Timp W."/>
            <person name="Zhang S.X."/>
            <person name="Salzberg S.L."/>
        </authorList>
    </citation>
    <scope>NUCLEOTIDE SEQUENCE [LARGE SCALE GENOMIC DNA]</scope>
    <source>
        <strain evidence="7 8">JHH-5317</strain>
    </source>
</reference>
<evidence type="ECO:0000256" key="4">
    <source>
        <dbReference type="ARBA" id="ARBA00022989"/>
    </source>
</evidence>
<dbReference type="InParanoid" id="A0A2N3N3B5"/>
<keyword evidence="2" id="KW-0812">Transmembrane</keyword>
<comment type="caution">
    <text evidence="7">The sequence shown here is derived from an EMBL/GenBank/DDBJ whole genome shotgun (WGS) entry which is preliminary data.</text>
</comment>
<comment type="subcellular location">
    <subcellularLocation>
        <location evidence="1">Membrane</location>
    </subcellularLocation>
</comment>
<evidence type="ECO:0000256" key="2">
    <source>
        <dbReference type="ARBA" id="ARBA00022692"/>
    </source>
</evidence>
<sequence length="74" mass="7947">MQSANVAKPMESKPKPAMAAGQKKGRPIHYPFWFGGSASSMAAVVTHPLDLVKVRNVMSEAIEHTTTALDPTRA</sequence>
<dbReference type="InterPro" id="IPR023395">
    <property type="entry name" value="MCP_dom_sf"/>
</dbReference>
<proteinExistence type="predicted"/>
<accession>A0A2N3N3B5</accession>
<dbReference type="Proteomes" id="UP000233524">
    <property type="component" value="Unassembled WGS sequence"/>
</dbReference>
<keyword evidence="3" id="KW-0999">Mitochondrion inner membrane</keyword>
<evidence type="ECO:0000313" key="8">
    <source>
        <dbReference type="Proteomes" id="UP000233524"/>
    </source>
</evidence>
<evidence type="ECO:0000256" key="6">
    <source>
        <dbReference type="SAM" id="MobiDB-lite"/>
    </source>
</evidence>